<dbReference type="EMBL" id="FNWJ01000001">
    <property type="protein sequence ID" value="SEH12583.1"/>
    <property type="molecule type" value="Genomic_DNA"/>
</dbReference>
<keyword evidence="2" id="KW-1185">Reference proteome</keyword>
<dbReference type="AlphaFoldDB" id="A0A1H6FRT6"/>
<evidence type="ECO:0008006" key="3">
    <source>
        <dbReference type="Google" id="ProtNLM"/>
    </source>
</evidence>
<dbReference type="STRING" id="29539.SAMN02745716_1138"/>
<dbReference type="Proteomes" id="UP000222056">
    <property type="component" value="Unassembled WGS sequence"/>
</dbReference>
<dbReference type="RefSeq" id="WP_093116997.1">
    <property type="nucleotide sequence ID" value="NZ_FNWJ01000001.1"/>
</dbReference>
<gene>
    <name evidence="1" type="ORF">SAMN02745716_1138</name>
</gene>
<organism evidence="1 2">
    <name type="scientific">Thermoleophilum album</name>
    <dbReference type="NCBI Taxonomy" id="29539"/>
    <lineage>
        <taxon>Bacteria</taxon>
        <taxon>Bacillati</taxon>
        <taxon>Actinomycetota</taxon>
        <taxon>Thermoleophilia</taxon>
        <taxon>Thermoleophilales</taxon>
        <taxon>Thermoleophilaceae</taxon>
        <taxon>Thermoleophilum</taxon>
    </lineage>
</organism>
<dbReference type="PROSITE" id="PS51257">
    <property type="entry name" value="PROKAR_LIPOPROTEIN"/>
    <property type="match status" value="1"/>
</dbReference>
<reference evidence="2" key="1">
    <citation type="submission" date="2016-10" db="EMBL/GenBank/DDBJ databases">
        <authorList>
            <person name="Varghese N."/>
            <person name="Submissions S."/>
        </authorList>
    </citation>
    <scope>NUCLEOTIDE SEQUENCE [LARGE SCALE GENOMIC DNA]</scope>
    <source>
        <strain evidence="2">ATCC 35263</strain>
    </source>
</reference>
<evidence type="ECO:0000313" key="1">
    <source>
        <dbReference type="EMBL" id="SEH12583.1"/>
    </source>
</evidence>
<evidence type="ECO:0000313" key="2">
    <source>
        <dbReference type="Proteomes" id="UP000222056"/>
    </source>
</evidence>
<sequence>MQLRSARLLIPLLLVGVLAVGCGTDTAKLGVDEAAREGLRIPIAGLDYDVFITRQLNLRIPPDNAYYKGPEARPGEALYGVFMQVCNRGNRPARATDDFEIVDNQGNTFKPTPLPRDNPFAYHPGTLQPNECIPEEGSIAQLGPTAGAMLLFRLPLANTENRPLELIIRPPAGAGGEERRVELDI</sequence>
<accession>A0A1H6FRT6</accession>
<dbReference type="OrthoDB" id="5242406at2"/>
<protein>
    <recommendedName>
        <fullName evidence="3">DUF4352 domain-containing protein</fullName>
    </recommendedName>
</protein>
<name>A0A1H6FRT6_THEAL</name>
<proteinExistence type="predicted"/>